<sequence length="835" mass="95159">MPPSQLKRLKSSLREQGITGPQKSKKQKKQQRNAGQDQRAQKAAALASIRESFNPFEFKHLARPKKFDYVTNRPDDTKKVLGRPGVTKSQGEEARKKTLLPEMNRRNKVGGILDRRIGENDPTMSLDDRTMARFEREQQRKKGANVFDLEEADDGIDLTHGGRSLRFDDAGEAEDYDAASVGGSSDGEDDGFLRQKRRRDSDAGEMDGLPEEAEQPERKKSKAEVMKEVIAKSKLHKYERQQQKDDDEDLREELDKGLPDILAALRGHINKKPEPPAPPKEAQLVNFGINPDRLALLDGKSREQADKEYDTRVRQLLQDQRAKPTERTKTEEEKAKEEAERLKELEEKRMRRMRGEAESESEEDPEPNDEQDHFEGDVDDAAEFGFSSALPQGTRPQGVDDEDDFLMDDDLVASDSEADVSDVSEDESNQDSTMGMDDDEEFLKDVLPEKKTKTKATSGVVTINADAASSKLAYTYQCPRSHEELLVVFKDVSIADLPTVVQRIRALYHAGLHADNREKLTDFTCALVDHISYLSNRKPAAPLQVIEALIRHIHSMSRAYPSQIATHIRQHLKQLQASNDPTPGDLTILTAIGTIYPTSDHFHQVVTPAITLMARWMGLTSPTTTQNVATGAYIGALCLHYQRLSKRYIPELIRYTTLCLKSSHLTPALVAAHTKNILTAADLWSTTPAFIEIFTPLLAPLKAQKQTQPLQRLQVLLQNAKLHRRPQTLHFHKPLPIKQSIPKFEEAFDPNKHYDPDRERADATRLRKEYKRERKGAMRELRKDANFIAREKLREKKDKDRAYEEKHRKLISEINAEEGREKNEYEREKRARTRR</sequence>
<comment type="function">
    <text evidence="6">Involved in nucleolar processing of pre-18S ribosomal RNA. Has a role in the nuclear export of 40S pre-ribosomal subunit to the cytoplasm.</text>
</comment>
<feature type="compositionally biased region" description="Basic and acidic residues" evidence="7">
    <location>
        <begin position="69"/>
        <end position="79"/>
    </location>
</feature>
<feature type="compositionally biased region" description="Basic and acidic residues" evidence="7">
    <location>
        <begin position="215"/>
        <end position="244"/>
    </location>
</feature>
<dbReference type="PANTHER" id="PTHR23183">
    <property type="entry name" value="NOP14"/>
    <property type="match status" value="1"/>
</dbReference>
<evidence type="ECO:0000256" key="7">
    <source>
        <dbReference type="SAM" id="MobiDB-lite"/>
    </source>
</evidence>
<organism evidence="8 9">
    <name type="scientific">Lophiotrema nucula</name>
    <dbReference type="NCBI Taxonomy" id="690887"/>
    <lineage>
        <taxon>Eukaryota</taxon>
        <taxon>Fungi</taxon>
        <taxon>Dikarya</taxon>
        <taxon>Ascomycota</taxon>
        <taxon>Pezizomycotina</taxon>
        <taxon>Dothideomycetes</taxon>
        <taxon>Pleosporomycetidae</taxon>
        <taxon>Pleosporales</taxon>
        <taxon>Lophiotremataceae</taxon>
        <taxon>Lophiotrema</taxon>
    </lineage>
</organism>
<keyword evidence="4" id="KW-0698">rRNA processing</keyword>
<dbReference type="InterPro" id="IPR007276">
    <property type="entry name" value="Nop14"/>
</dbReference>
<evidence type="ECO:0000256" key="5">
    <source>
        <dbReference type="ARBA" id="ARBA00023242"/>
    </source>
</evidence>
<evidence type="ECO:0000256" key="1">
    <source>
        <dbReference type="ARBA" id="ARBA00004604"/>
    </source>
</evidence>
<dbReference type="AlphaFoldDB" id="A0A6A5ZGY9"/>
<feature type="region of interest" description="Disordered" evidence="7">
    <location>
        <begin position="792"/>
        <end position="835"/>
    </location>
</feature>
<keyword evidence="5" id="KW-0539">Nucleus</keyword>
<feature type="compositionally biased region" description="Basic and acidic residues" evidence="7">
    <location>
        <begin position="320"/>
        <end position="357"/>
    </location>
</feature>
<accession>A0A6A5ZGY9</accession>
<feature type="region of interest" description="Disordered" evidence="7">
    <location>
        <begin position="296"/>
        <end position="438"/>
    </location>
</feature>
<feature type="compositionally biased region" description="Acidic residues" evidence="7">
    <location>
        <begin position="203"/>
        <end position="214"/>
    </location>
</feature>
<feature type="region of interest" description="Disordered" evidence="7">
    <location>
        <begin position="69"/>
        <end position="255"/>
    </location>
</feature>
<keyword evidence="3" id="KW-0690">Ribosome biogenesis</keyword>
<name>A0A6A5ZGY9_9PLEO</name>
<dbReference type="PANTHER" id="PTHR23183:SF0">
    <property type="entry name" value="NUCLEOLAR PROTEIN 14"/>
    <property type="match status" value="1"/>
</dbReference>
<dbReference type="GO" id="GO:0030490">
    <property type="term" value="P:maturation of SSU-rRNA"/>
    <property type="evidence" value="ECO:0007669"/>
    <property type="project" value="TreeGrafter"/>
</dbReference>
<evidence type="ECO:0000256" key="6">
    <source>
        <dbReference type="ARBA" id="ARBA00024695"/>
    </source>
</evidence>
<evidence type="ECO:0000313" key="9">
    <source>
        <dbReference type="Proteomes" id="UP000799770"/>
    </source>
</evidence>
<dbReference type="OrthoDB" id="441771at2759"/>
<feature type="compositionally biased region" description="Basic and acidic residues" evidence="7">
    <location>
        <begin position="792"/>
        <end position="829"/>
    </location>
</feature>
<reference evidence="8" key="1">
    <citation type="journal article" date="2020" name="Stud. Mycol.">
        <title>101 Dothideomycetes genomes: a test case for predicting lifestyles and emergence of pathogens.</title>
        <authorList>
            <person name="Haridas S."/>
            <person name="Albert R."/>
            <person name="Binder M."/>
            <person name="Bloem J."/>
            <person name="Labutti K."/>
            <person name="Salamov A."/>
            <person name="Andreopoulos B."/>
            <person name="Baker S."/>
            <person name="Barry K."/>
            <person name="Bills G."/>
            <person name="Bluhm B."/>
            <person name="Cannon C."/>
            <person name="Castanera R."/>
            <person name="Culley D."/>
            <person name="Daum C."/>
            <person name="Ezra D."/>
            <person name="Gonzalez J."/>
            <person name="Henrissat B."/>
            <person name="Kuo A."/>
            <person name="Liang C."/>
            <person name="Lipzen A."/>
            <person name="Lutzoni F."/>
            <person name="Magnuson J."/>
            <person name="Mondo S."/>
            <person name="Nolan M."/>
            <person name="Ohm R."/>
            <person name="Pangilinan J."/>
            <person name="Park H.-J."/>
            <person name="Ramirez L."/>
            <person name="Alfaro M."/>
            <person name="Sun H."/>
            <person name="Tritt A."/>
            <person name="Yoshinaga Y."/>
            <person name="Zwiers L.-H."/>
            <person name="Turgeon B."/>
            <person name="Goodwin S."/>
            <person name="Spatafora J."/>
            <person name="Crous P."/>
            <person name="Grigoriev I."/>
        </authorList>
    </citation>
    <scope>NUCLEOTIDE SEQUENCE</scope>
    <source>
        <strain evidence="8">CBS 627.86</strain>
    </source>
</reference>
<feature type="region of interest" description="Disordered" evidence="7">
    <location>
        <begin position="265"/>
        <end position="284"/>
    </location>
</feature>
<dbReference type="Proteomes" id="UP000799770">
    <property type="component" value="Unassembled WGS sequence"/>
</dbReference>
<evidence type="ECO:0000256" key="4">
    <source>
        <dbReference type="ARBA" id="ARBA00022552"/>
    </source>
</evidence>
<feature type="compositionally biased region" description="Acidic residues" evidence="7">
    <location>
        <begin position="358"/>
        <end position="369"/>
    </location>
</feature>
<feature type="compositionally biased region" description="Acidic residues" evidence="7">
    <location>
        <begin position="399"/>
        <end position="429"/>
    </location>
</feature>
<dbReference type="Pfam" id="PF04147">
    <property type="entry name" value="Nop14"/>
    <property type="match status" value="2"/>
</dbReference>
<dbReference type="EMBL" id="ML977317">
    <property type="protein sequence ID" value="KAF2118364.1"/>
    <property type="molecule type" value="Genomic_DNA"/>
</dbReference>
<feature type="region of interest" description="Disordered" evidence="7">
    <location>
        <begin position="1"/>
        <end position="45"/>
    </location>
</feature>
<gene>
    <name evidence="8" type="ORF">BDV96DRAFT_569749</name>
</gene>
<evidence type="ECO:0000313" key="8">
    <source>
        <dbReference type="EMBL" id="KAF2118364.1"/>
    </source>
</evidence>
<dbReference type="GO" id="GO:0030692">
    <property type="term" value="C:Noc4p-Nop14p complex"/>
    <property type="evidence" value="ECO:0007669"/>
    <property type="project" value="TreeGrafter"/>
</dbReference>
<proteinExistence type="inferred from homology"/>
<evidence type="ECO:0000256" key="2">
    <source>
        <dbReference type="ARBA" id="ARBA00007466"/>
    </source>
</evidence>
<protein>
    <submittedName>
        <fullName evidence="8">Nucleolar protein 14</fullName>
    </submittedName>
</protein>
<comment type="similarity">
    <text evidence="2">Belongs to the NOP14 family.</text>
</comment>
<feature type="compositionally biased region" description="Basic and acidic residues" evidence="7">
    <location>
        <begin position="299"/>
        <end position="313"/>
    </location>
</feature>
<evidence type="ECO:0000256" key="3">
    <source>
        <dbReference type="ARBA" id="ARBA00022517"/>
    </source>
</evidence>
<keyword evidence="9" id="KW-1185">Reference proteome</keyword>
<comment type="subcellular location">
    <subcellularLocation>
        <location evidence="1">Nucleus</location>
        <location evidence="1">Nucleolus</location>
    </subcellularLocation>
</comment>
<dbReference type="GO" id="GO:0032040">
    <property type="term" value="C:small-subunit processome"/>
    <property type="evidence" value="ECO:0007669"/>
    <property type="project" value="InterPro"/>
</dbReference>
<feature type="compositionally biased region" description="Basic and acidic residues" evidence="7">
    <location>
        <begin position="126"/>
        <end position="140"/>
    </location>
</feature>